<evidence type="ECO:0000256" key="1">
    <source>
        <dbReference type="SAM" id="MobiDB-lite"/>
    </source>
</evidence>
<dbReference type="EMBL" id="LCNU01000029">
    <property type="protein sequence ID" value="KKU63252.1"/>
    <property type="molecule type" value="Genomic_DNA"/>
</dbReference>
<evidence type="ECO:0000313" key="3">
    <source>
        <dbReference type="Proteomes" id="UP000034502"/>
    </source>
</evidence>
<name>A0A0G1S1Q0_9BACT</name>
<organism evidence="2 3">
    <name type="scientific">Candidatus Amesbacteria bacterium GW2011_GWC1_47_15</name>
    <dbReference type="NCBI Taxonomy" id="1618364"/>
    <lineage>
        <taxon>Bacteria</taxon>
        <taxon>Candidatus Amesiibacteriota</taxon>
    </lineage>
</organism>
<accession>A0A0G1S1Q0</accession>
<proteinExistence type="predicted"/>
<sequence length="28" mass="3027">PRGERQDDEGNKTTTGSKEGNSFSTSKL</sequence>
<dbReference type="Proteomes" id="UP000034502">
    <property type="component" value="Unassembled WGS sequence"/>
</dbReference>
<comment type="caution">
    <text evidence="2">The sequence shown here is derived from an EMBL/GenBank/DDBJ whole genome shotgun (WGS) entry which is preliminary data.</text>
</comment>
<evidence type="ECO:0000313" key="2">
    <source>
        <dbReference type="EMBL" id="KKU63252.1"/>
    </source>
</evidence>
<feature type="compositionally biased region" description="Polar residues" evidence="1">
    <location>
        <begin position="12"/>
        <end position="28"/>
    </location>
</feature>
<feature type="region of interest" description="Disordered" evidence="1">
    <location>
        <begin position="1"/>
        <end position="28"/>
    </location>
</feature>
<protein>
    <submittedName>
        <fullName evidence="2">Uncharacterized protein</fullName>
    </submittedName>
</protein>
<feature type="non-terminal residue" evidence="2">
    <location>
        <position position="1"/>
    </location>
</feature>
<dbReference type="AlphaFoldDB" id="A0A0G1S1Q0"/>
<feature type="compositionally biased region" description="Basic and acidic residues" evidence="1">
    <location>
        <begin position="1"/>
        <end position="11"/>
    </location>
</feature>
<reference evidence="2 3" key="1">
    <citation type="journal article" date="2015" name="Nature">
        <title>rRNA introns, odd ribosomes, and small enigmatic genomes across a large radiation of phyla.</title>
        <authorList>
            <person name="Brown C.T."/>
            <person name="Hug L.A."/>
            <person name="Thomas B.C."/>
            <person name="Sharon I."/>
            <person name="Castelle C.J."/>
            <person name="Singh A."/>
            <person name="Wilkins M.J."/>
            <person name="Williams K.H."/>
            <person name="Banfield J.F."/>
        </authorList>
    </citation>
    <scope>NUCLEOTIDE SEQUENCE [LARGE SCALE GENOMIC DNA]</scope>
</reference>
<gene>
    <name evidence="2" type="ORF">UX86_C0029G0023</name>
</gene>